<dbReference type="GeneID" id="74941337"/>
<accession>A0A9E7R5W2</accession>
<dbReference type="Gene3D" id="1.10.10.10">
    <property type="entry name" value="Winged helix-like DNA-binding domain superfamily/Winged helix DNA-binding domain"/>
    <property type="match status" value="1"/>
</dbReference>
<reference evidence="2" key="1">
    <citation type="submission" date="2022-09" db="EMBL/GenBank/DDBJ databases">
        <title>Diverse halophilic archaea isolated from saline environments.</title>
        <authorList>
            <person name="Cui H.-L."/>
        </authorList>
    </citation>
    <scope>NUCLEOTIDE SEQUENCE</scope>
    <source>
        <strain evidence="2">ZS-35-S2</strain>
    </source>
</reference>
<dbReference type="InterPro" id="IPR055768">
    <property type="entry name" value="DUF7344"/>
</dbReference>
<protein>
    <recommendedName>
        <fullName evidence="1">DUF7344 domain-containing protein</fullName>
    </recommendedName>
</protein>
<dbReference type="RefSeq" id="WP_260594293.1">
    <property type="nucleotide sequence ID" value="NZ_CP104003.1"/>
</dbReference>
<dbReference type="Proteomes" id="UP001057580">
    <property type="component" value="Chromosome"/>
</dbReference>
<evidence type="ECO:0000313" key="2">
    <source>
        <dbReference type="EMBL" id="UWM55240.1"/>
    </source>
</evidence>
<dbReference type="Pfam" id="PF24035">
    <property type="entry name" value="DUF7344"/>
    <property type="match status" value="1"/>
</dbReference>
<proteinExistence type="predicted"/>
<dbReference type="AlphaFoldDB" id="A0A9E7R5W2"/>
<dbReference type="KEGG" id="ssai:N0B31_02905"/>
<gene>
    <name evidence="2" type="ORF">N0B31_02905</name>
</gene>
<keyword evidence="3" id="KW-1185">Reference proteome</keyword>
<organism evidence="2 3">
    <name type="scientific">Salinirubellus salinus</name>
    <dbReference type="NCBI Taxonomy" id="1364945"/>
    <lineage>
        <taxon>Archaea</taxon>
        <taxon>Methanobacteriati</taxon>
        <taxon>Methanobacteriota</taxon>
        <taxon>Stenosarchaea group</taxon>
        <taxon>Halobacteria</taxon>
        <taxon>Halobacteriales</taxon>
        <taxon>Natronomonadaceae</taxon>
        <taxon>Salinirubellus</taxon>
    </lineage>
</organism>
<dbReference type="InterPro" id="IPR036388">
    <property type="entry name" value="WH-like_DNA-bd_sf"/>
</dbReference>
<evidence type="ECO:0000313" key="3">
    <source>
        <dbReference type="Proteomes" id="UP001057580"/>
    </source>
</evidence>
<sequence length="128" mass="14494">MVEHNESGRPAEASADVHALRCGRAVMELSLDAVFTVLATRRRRVLLRVLADADACSIDDLVEWVTTRERQLGDGDPDREVVRAELERVHLPMLADHRIVDYDERGGDVRYYGHPVVEEYLQHAAGFE</sequence>
<feature type="domain" description="DUF7344" evidence="1">
    <location>
        <begin position="35"/>
        <end position="110"/>
    </location>
</feature>
<evidence type="ECO:0000259" key="1">
    <source>
        <dbReference type="Pfam" id="PF24035"/>
    </source>
</evidence>
<dbReference type="EMBL" id="CP104003">
    <property type="protein sequence ID" value="UWM55240.1"/>
    <property type="molecule type" value="Genomic_DNA"/>
</dbReference>
<name>A0A9E7R5W2_9EURY</name>